<keyword evidence="2" id="KW-1185">Reference proteome</keyword>
<reference evidence="1 2" key="2">
    <citation type="journal article" date="2009" name="PLoS ONE">
        <title>An integrated genetic and cytogenetic map of the cucumber genome.</title>
        <authorList>
            <person name="Ren Y."/>
            <person name="Zhang Z."/>
            <person name="Liu J."/>
            <person name="Staub J.E."/>
            <person name="Han Y."/>
            <person name="Cheng Z."/>
            <person name="Li X."/>
            <person name="Lu J."/>
            <person name="Miao H."/>
            <person name="Kang H."/>
            <person name="Xie B."/>
            <person name="Gu X."/>
            <person name="Wang X."/>
            <person name="Du Y."/>
            <person name="Jin W."/>
            <person name="Huang S."/>
        </authorList>
    </citation>
    <scope>NUCLEOTIDE SEQUENCE [LARGE SCALE GENOMIC DNA]</scope>
    <source>
        <strain evidence="2">cv. 9930</strain>
    </source>
</reference>
<dbReference type="EMBL" id="CM002924">
    <property type="protein sequence ID" value="KGN57444.1"/>
    <property type="molecule type" value="Genomic_DNA"/>
</dbReference>
<proteinExistence type="predicted"/>
<dbReference type="Proteomes" id="UP000029981">
    <property type="component" value="Chromosome 3"/>
</dbReference>
<evidence type="ECO:0000313" key="1">
    <source>
        <dbReference type="EMBL" id="KGN57444.1"/>
    </source>
</evidence>
<sequence>MKRRTINKRTYCKFVTFQNSSRFAHTPPTVCQVAVSDDVSTLNKTKQIIWICRSSSRLDPEIRKFFVLRPNFPHRHFRSFEGCNFIIIGVAAYLSFSS</sequence>
<reference evidence="1 2" key="4">
    <citation type="journal article" date="2011" name="BMC Genomics">
        <title>RNA-Seq improves annotation of protein-coding genes in the cucumber genome.</title>
        <authorList>
            <person name="Li Z."/>
            <person name="Zhang Z."/>
            <person name="Yan P."/>
            <person name="Huang S."/>
            <person name="Fei Z."/>
            <person name="Lin K."/>
        </authorList>
    </citation>
    <scope>NUCLEOTIDE SEQUENCE [LARGE SCALE GENOMIC DNA]</scope>
    <source>
        <strain evidence="2">cv. 9930</strain>
    </source>
</reference>
<reference evidence="1 2" key="1">
    <citation type="journal article" date="2009" name="Nat. Genet.">
        <title>The genome of the cucumber, Cucumis sativus L.</title>
        <authorList>
            <person name="Huang S."/>
            <person name="Li R."/>
            <person name="Zhang Z."/>
            <person name="Li L."/>
            <person name="Gu X."/>
            <person name="Fan W."/>
            <person name="Lucas W.J."/>
            <person name="Wang X."/>
            <person name="Xie B."/>
            <person name="Ni P."/>
            <person name="Ren Y."/>
            <person name="Zhu H."/>
            <person name="Li J."/>
            <person name="Lin K."/>
            <person name="Jin W."/>
            <person name="Fei Z."/>
            <person name="Li G."/>
            <person name="Staub J."/>
            <person name="Kilian A."/>
            <person name="van der Vossen E.A."/>
            <person name="Wu Y."/>
            <person name="Guo J."/>
            <person name="He J."/>
            <person name="Jia Z."/>
            <person name="Ren Y."/>
            <person name="Tian G."/>
            <person name="Lu Y."/>
            <person name="Ruan J."/>
            <person name="Qian W."/>
            <person name="Wang M."/>
            <person name="Huang Q."/>
            <person name="Li B."/>
            <person name="Xuan Z."/>
            <person name="Cao J."/>
            <person name="Asan"/>
            <person name="Wu Z."/>
            <person name="Zhang J."/>
            <person name="Cai Q."/>
            <person name="Bai Y."/>
            <person name="Zhao B."/>
            <person name="Han Y."/>
            <person name="Li Y."/>
            <person name="Li X."/>
            <person name="Wang S."/>
            <person name="Shi Q."/>
            <person name="Liu S."/>
            <person name="Cho W.K."/>
            <person name="Kim J.Y."/>
            <person name="Xu Y."/>
            <person name="Heller-Uszynska K."/>
            <person name="Miao H."/>
            <person name="Cheng Z."/>
            <person name="Zhang S."/>
            <person name="Wu J."/>
            <person name="Yang Y."/>
            <person name="Kang H."/>
            <person name="Li M."/>
            <person name="Liang H."/>
            <person name="Ren X."/>
            <person name="Shi Z."/>
            <person name="Wen M."/>
            <person name="Jian M."/>
            <person name="Yang H."/>
            <person name="Zhang G."/>
            <person name="Yang Z."/>
            <person name="Chen R."/>
            <person name="Liu S."/>
            <person name="Li J."/>
            <person name="Ma L."/>
            <person name="Liu H."/>
            <person name="Zhou Y."/>
            <person name="Zhao J."/>
            <person name="Fang X."/>
            <person name="Li G."/>
            <person name="Fang L."/>
            <person name="Li Y."/>
            <person name="Liu D."/>
            <person name="Zheng H."/>
            <person name="Zhang Y."/>
            <person name="Qin N."/>
            <person name="Li Z."/>
            <person name="Yang G."/>
            <person name="Yang S."/>
            <person name="Bolund L."/>
            <person name="Kristiansen K."/>
            <person name="Zheng H."/>
            <person name="Li S."/>
            <person name="Zhang X."/>
            <person name="Yang H."/>
            <person name="Wang J."/>
            <person name="Sun R."/>
            <person name="Zhang B."/>
            <person name="Jiang S."/>
            <person name="Wang J."/>
            <person name="Du Y."/>
            <person name="Li S."/>
        </authorList>
    </citation>
    <scope>NUCLEOTIDE SEQUENCE [LARGE SCALE GENOMIC DNA]</scope>
    <source>
        <strain evidence="2">cv. 9930</strain>
    </source>
</reference>
<protein>
    <submittedName>
        <fullName evidence="1">Uncharacterized protein</fullName>
    </submittedName>
</protein>
<evidence type="ECO:0000313" key="2">
    <source>
        <dbReference type="Proteomes" id="UP000029981"/>
    </source>
</evidence>
<organism evidence="1 2">
    <name type="scientific">Cucumis sativus</name>
    <name type="common">Cucumber</name>
    <dbReference type="NCBI Taxonomy" id="3659"/>
    <lineage>
        <taxon>Eukaryota</taxon>
        <taxon>Viridiplantae</taxon>
        <taxon>Streptophyta</taxon>
        <taxon>Embryophyta</taxon>
        <taxon>Tracheophyta</taxon>
        <taxon>Spermatophyta</taxon>
        <taxon>Magnoliopsida</taxon>
        <taxon>eudicotyledons</taxon>
        <taxon>Gunneridae</taxon>
        <taxon>Pentapetalae</taxon>
        <taxon>rosids</taxon>
        <taxon>fabids</taxon>
        <taxon>Cucurbitales</taxon>
        <taxon>Cucurbitaceae</taxon>
        <taxon>Benincaseae</taxon>
        <taxon>Cucumis</taxon>
    </lineage>
</organism>
<reference evidence="1 2" key="3">
    <citation type="journal article" date="2010" name="BMC Genomics">
        <title>Transcriptome sequencing and comparative analysis of cucumber flowers with different sex types.</title>
        <authorList>
            <person name="Guo S."/>
            <person name="Zheng Y."/>
            <person name="Joung J.G."/>
            <person name="Liu S."/>
            <person name="Zhang Z."/>
            <person name="Crasta O.R."/>
            <person name="Sobral B.W."/>
            <person name="Xu Y."/>
            <person name="Huang S."/>
            <person name="Fei Z."/>
        </authorList>
    </citation>
    <scope>NUCLEOTIDE SEQUENCE [LARGE SCALE GENOMIC DNA]</scope>
    <source>
        <strain evidence="2">cv. 9930</strain>
    </source>
</reference>
<accession>A0A0A0L8X8</accession>
<dbReference type="Gramene" id="KGN57444">
    <property type="protein sequence ID" value="KGN57444"/>
    <property type="gene ID" value="Csa_3G186710"/>
</dbReference>
<dbReference type="AlphaFoldDB" id="A0A0A0L8X8"/>
<name>A0A0A0L8X8_CUCSA</name>
<gene>
    <name evidence="1" type="ORF">Csa_3G186710</name>
</gene>